<dbReference type="InterPro" id="IPR005304">
    <property type="entry name" value="Rbsml_bgen_MeTrfase_EMG1/NEP1"/>
</dbReference>
<dbReference type="CDD" id="cd18088">
    <property type="entry name" value="Nep1-like"/>
    <property type="match status" value="1"/>
</dbReference>
<evidence type="ECO:0000313" key="11">
    <source>
        <dbReference type="EMBL" id="KAK4468822.1"/>
    </source>
</evidence>
<evidence type="ECO:0000256" key="8">
    <source>
        <dbReference type="ARBA" id="ARBA00022730"/>
    </source>
</evidence>
<dbReference type="SUPFAM" id="SSF75217">
    <property type="entry name" value="alpha/beta knot"/>
    <property type="match status" value="1"/>
</dbReference>
<sequence>MPDEKGVKLYILLDQAYLESVKAGGGKEFQLLNPDKHKDRILKSGIDVATVRPDITHQCLLMLLDSPLNRVGRLQVFIRTKKSVIIEINPKTRIPRTFDRFCGLMVQLLHKLSIHAEGGNREKLLKIVKNPITRHFPIGAPVITMSFSSKEQVTPIQLAKETQTPQCQSVVIVIGALAHGSVIDTCKEFTQRIVNISNFPLSAAQTCARICTAFEEVWDVENIISQQKIKVEN</sequence>
<evidence type="ECO:0000256" key="6">
    <source>
        <dbReference type="ARBA" id="ARBA00022679"/>
    </source>
</evidence>
<name>A0AAE2D2J5_SCHME</name>
<evidence type="ECO:0000256" key="5">
    <source>
        <dbReference type="ARBA" id="ARBA00022603"/>
    </source>
</evidence>
<dbReference type="GO" id="GO:0070475">
    <property type="term" value="P:rRNA base methylation"/>
    <property type="evidence" value="ECO:0007669"/>
    <property type="project" value="InterPro"/>
</dbReference>
<comment type="subcellular location">
    <subcellularLocation>
        <location evidence="1">Nucleus</location>
        <location evidence="1">Nucleolus</location>
    </subcellularLocation>
</comment>
<dbReference type="FunFam" id="3.40.1280.10:FF:000003">
    <property type="entry name" value="Ribosomal RNA small subunit methyltransferase"/>
    <property type="match status" value="1"/>
</dbReference>
<dbReference type="AlphaFoldDB" id="A0AAE2D2J5"/>
<keyword evidence="6" id="KW-0808">Transferase</keyword>
<keyword evidence="4" id="KW-0698">rRNA processing</keyword>
<keyword evidence="8" id="KW-0699">rRNA-binding</keyword>
<keyword evidence="5" id="KW-0489">Methyltransferase</keyword>
<gene>
    <name evidence="11" type="ORF">MN116_007991</name>
</gene>
<evidence type="ECO:0000256" key="9">
    <source>
        <dbReference type="ARBA" id="ARBA00022884"/>
    </source>
</evidence>
<proteinExistence type="inferred from homology"/>
<evidence type="ECO:0000256" key="4">
    <source>
        <dbReference type="ARBA" id="ARBA00022552"/>
    </source>
</evidence>
<evidence type="ECO:0000256" key="2">
    <source>
        <dbReference type="ARBA" id="ARBA00008115"/>
    </source>
</evidence>
<evidence type="ECO:0000256" key="3">
    <source>
        <dbReference type="ARBA" id="ARBA00022517"/>
    </source>
</evidence>
<organism evidence="11 12">
    <name type="scientific">Schistosoma mekongi</name>
    <name type="common">Parasitic worm</name>
    <dbReference type="NCBI Taxonomy" id="38744"/>
    <lineage>
        <taxon>Eukaryota</taxon>
        <taxon>Metazoa</taxon>
        <taxon>Spiralia</taxon>
        <taxon>Lophotrochozoa</taxon>
        <taxon>Platyhelminthes</taxon>
        <taxon>Trematoda</taxon>
        <taxon>Digenea</taxon>
        <taxon>Strigeidida</taxon>
        <taxon>Schistosomatoidea</taxon>
        <taxon>Schistosomatidae</taxon>
        <taxon>Schistosoma</taxon>
    </lineage>
</organism>
<dbReference type="PANTHER" id="PTHR12636">
    <property type="entry name" value="NEP1/MRA1"/>
    <property type="match status" value="1"/>
</dbReference>
<dbReference type="PANTHER" id="PTHR12636:SF5">
    <property type="entry name" value="RIBOSOMAL RNA SMALL SUBUNIT METHYLTRANSFERASE NEP1"/>
    <property type="match status" value="1"/>
</dbReference>
<dbReference type="Pfam" id="PF03587">
    <property type="entry name" value="EMG1"/>
    <property type="match status" value="1"/>
</dbReference>
<dbReference type="GO" id="GO:0032040">
    <property type="term" value="C:small-subunit processome"/>
    <property type="evidence" value="ECO:0007669"/>
    <property type="project" value="TreeGrafter"/>
</dbReference>
<dbReference type="Gene3D" id="3.40.1280.10">
    <property type="match status" value="1"/>
</dbReference>
<comment type="caution">
    <text evidence="11">The sequence shown here is derived from an EMBL/GenBank/DDBJ whole genome shotgun (WGS) entry which is preliminary data.</text>
</comment>
<keyword evidence="9" id="KW-0694">RNA-binding</keyword>
<keyword evidence="7" id="KW-0949">S-adenosyl-L-methionine</keyword>
<dbReference type="EMBL" id="JALJAT010000006">
    <property type="protein sequence ID" value="KAK4468822.1"/>
    <property type="molecule type" value="Genomic_DNA"/>
</dbReference>
<evidence type="ECO:0008006" key="13">
    <source>
        <dbReference type="Google" id="ProtNLM"/>
    </source>
</evidence>
<reference evidence="11" key="2">
    <citation type="journal article" date="2023" name="Infect Dis Poverty">
        <title>Chromosome-scale genome of the human blood fluke Schistosoma mekongi and its implications for public health.</title>
        <authorList>
            <person name="Zhou M."/>
            <person name="Xu L."/>
            <person name="Xu D."/>
            <person name="Chen W."/>
            <person name="Khan J."/>
            <person name="Hu Y."/>
            <person name="Huang H."/>
            <person name="Wei H."/>
            <person name="Zhang Y."/>
            <person name="Chusongsang P."/>
            <person name="Tanasarnprasert K."/>
            <person name="Hu X."/>
            <person name="Limpanont Y."/>
            <person name="Lv Z."/>
        </authorList>
    </citation>
    <scope>NUCLEOTIDE SEQUENCE</scope>
    <source>
        <strain evidence="11">LV_2022a</strain>
    </source>
</reference>
<dbReference type="Proteomes" id="UP001292079">
    <property type="component" value="Unassembled WGS sequence"/>
</dbReference>
<keyword evidence="12" id="KW-1185">Reference proteome</keyword>
<reference evidence="11" key="1">
    <citation type="submission" date="2022-04" db="EMBL/GenBank/DDBJ databases">
        <authorList>
            <person name="Xu L."/>
            <person name="Lv Z."/>
        </authorList>
    </citation>
    <scope>NUCLEOTIDE SEQUENCE</scope>
    <source>
        <strain evidence="11">LV_2022a</strain>
    </source>
</reference>
<evidence type="ECO:0000256" key="10">
    <source>
        <dbReference type="ARBA" id="ARBA00023242"/>
    </source>
</evidence>
<evidence type="ECO:0000313" key="12">
    <source>
        <dbReference type="Proteomes" id="UP001292079"/>
    </source>
</evidence>
<keyword evidence="3" id="KW-0690">Ribosome biogenesis</keyword>
<dbReference type="GO" id="GO:0070037">
    <property type="term" value="F:rRNA (pseudouridine) methyltransferase activity"/>
    <property type="evidence" value="ECO:0007669"/>
    <property type="project" value="InterPro"/>
</dbReference>
<accession>A0AAE2D2J5</accession>
<dbReference type="GO" id="GO:0019843">
    <property type="term" value="F:rRNA binding"/>
    <property type="evidence" value="ECO:0007669"/>
    <property type="project" value="UniProtKB-KW"/>
</dbReference>
<keyword evidence="10" id="KW-0539">Nucleus</keyword>
<evidence type="ECO:0000256" key="1">
    <source>
        <dbReference type="ARBA" id="ARBA00004604"/>
    </source>
</evidence>
<evidence type="ECO:0000256" key="7">
    <source>
        <dbReference type="ARBA" id="ARBA00022691"/>
    </source>
</evidence>
<dbReference type="InterPro" id="IPR029026">
    <property type="entry name" value="tRNA_m1G_MTases_N"/>
</dbReference>
<dbReference type="InterPro" id="IPR029028">
    <property type="entry name" value="Alpha/beta_knot_MTases"/>
</dbReference>
<protein>
    <recommendedName>
        <fullName evidence="13">Ribosomal RNA small subunit methyltransferase NEP1</fullName>
    </recommendedName>
</protein>
<comment type="similarity">
    <text evidence="2">Belongs to the class IV-like SAM-binding methyltransferase superfamily. RNA methyltransferase NEP1 family.</text>
</comment>